<evidence type="ECO:0000313" key="5">
    <source>
        <dbReference type="Proteomes" id="UP000030661"/>
    </source>
</evidence>
<feature type="domain" description="Impact N-terminal" evidence="2">
    <location>
        <begin position="19"/>
        <end position="125"/>
    </location>
</feature>
<comment type="similarity">
    <text evidence="1">Belongs to the IMPACT family.</text>
</comment>
<dbReference type="SUPFAM" id="SSF54211">
    <property type="entry name" value="Ribosomal protein S5 domain 2-like"/>
    <property type="match status" value="1"/>
</dbReference>
<dbReference type="InterPro" id="IPR036956">
    <property type="entry name" value="Impact_N_sf"/>
</dbReference>
<organism evidence="4">
    <name type="scientific">Vecturithrix granuli</name>
    <dbReference type="NCBI Taxonomy" id="1499967"/>
    <lineage>
        <taxon>Bacteria</taxon>
        <taxon>Candidatus Moduliflexota</taxon>
        <taxon>Candidatus Vecturitrichia</taxon>
        <taxon>Candidatus Vecturitrichales</taxon>
        <taxon>Candidatus Vecturitrichaceae</taxon>
        <taxon>Candidatus Vecturithrix</taxon>
    </lineage>
</organism>
<dbReference type="AlphaFoldDB" id="A0A081BYF7"/>
<keyword evidence="5" id="KW-1185">Reference proteome</keyword>
<dbReference type="Gene3D" id="3.30.70.240">
    <property type="match status" value="1"/>
</dbReference>
<dbReference type="Gene3D" id="3.30.230.30">
    <property type="entry name" value="Impact, N-terminal domain"/>
    <property type="match status" value="1"/>
</dbReference>
<dbReference type="InterPro" id="IPR035647">
    <property type="entry name" value="EFG_III/V"/>
</dbReference>
<protein>
    <recommendedName>
        <fullName evidence="6">Impact N-terminal domain-containing protein</fullName>
    </recommendedName>
</protein>
<dbReference type="SUPFAM" id="SSF54980">
    <property type="entry name" value="EF-G C-terminal domain-like"/>
    <property type="match status" value="1"/>
</dbReference>
<dbReference type="InterPro" id="IPR020568">
    <property type="entry name" value="Ribosomal_Su5_D2-typ_SF"/>
</dbReference>
<dbReference type="HOGENOM" id="CLU_083552_2_1_0"/>
<dbReference type="NCBIfam" id="TIGR00257">
    <property type="entry name" value="IMPACT_YIGZ"/>
    <property type="match status" value="1"/>
</dbReference>
<evidence type="ECO:0000256" key="1">
    <source>
        <dbReference type="ARBA" id="ARBA00007665"/>
    </source>
</evidence>
<dbReference type="STRING" id="1499967.U27_04329"/>
<gene>
    <name evidence="4" type="ORF">U27_04329</name>
</gene>
<dbReference type="Pfam" id="PF09186">
    <property type="entry name" value="DUF1949"/>
    <property type="match status" value="1"/>
</dbReference>
<dbReference type="InterPro" id="IPR015796">
    <property type="entry name" value="Impact_YigZ-like"/>
</dbReference>
<sequence>MSQRYPIPAQTIRTEINIKRSRFIATVGRAETVEAARAFIQQIRAEMPDASHHVYAFRVGYGSSVQEGLSDDGEPAGTSGKPTMAVLRGADLGDVVLVITRYFGGTKLGTGGLVRAYSLAAKEVLDILPRIEKISTVSVEIPVPYAHYDQVKRLLPDYQATILDEIFAKDVTLKLSIPQDLFGPFSAHIREFTLGNIAPILASES</sequence>
<name>A0A081BYF7_VECG1</name>
<dbReference type="InterPro" id="IPR015269">
    <property type="entry name" value="UPF0029_Impact_C"/>
</dbReference>
<evidence type="ECO:0000259" key="3">
    <source>
        <dbReference type="Pfam" id="PF09186"/>
    </source>
</evidence>
<dbReference type="GO" id="GO:0005737">
    <property type="term" value="C:cytoplasm"/>
    <property type="evidence" value="ECO:0007669"/>
    <property type="project" value="TreeGrafter"/>
</dbReference>
<dbReference type="EMBL" id="DF820466">
    <property type="protein sequence ID" value="GAK57362.1"/>
    <property type="molecule type" value="Genomic_DNA"/>
</dbReference>
<dbReference type="PANTHER" id="PTHR16301:SF20">
    <property type="entry name" value="IMPACT FAMILY MEMBER YIGZ"/>
    <property type="match status" value="1"/>
</dbReference>
<evidence type="ECO:0008006" key="6">
    <source>
        <dbReference type="Google" id="ProtNLM"/>
    </source>
</evidence>
<dbReference type="GO" id="GO:0006446">
    <property type="term" value="P:regulation of translational initiation"/>
    <property type="evidence" value="ECO:0007669"/>
    <property type="project" value="TreeGrafter"/>
</dbReference>
<proteinExistence type="inferred from homology"/>
<evidence type="ECO:0000259" key="2">
    <source>
        <dbReference type="Pfam" id="PF01205"/>
    </source>
</evidence>
<dbReference type="eggNOG" id="COG1739">
    <property type="taxonomic scope" value="Bacteria"/>
</dbReference>
<dbReference type="InterPro" id="IPR001498">
    <property type="entry name" value="Impact_N"/>
</dbReference>
<dbReference type="Pfam" id="PF01205">
    <property type="entry name" value="Impact_N"/>
    <property type="match status" value="1"/>
</dbReference>
<dbReference type="Proteomes" id="UP000030661">
    <property type="component" value="Unassembled WGS sequence"/>
</dbReference>
<accession>A0A081BYF7</accession>
<dbReference type="InterPro" id="IPR023582">
    <property type="entry name" value="Impact"/>
</dbReference>
<dbReference type="PANTHER" id="PTHR16301">
    <property type="entry name" value="IMPACT-RELATED"/>
    <property type="match status" value="1"/>
</dbReference>
<evidence type="ECO:0000313" key="4">
    <source>
        <dbReference type="EMBL" id="GAK57362.1"/>
    </source>
</evidence>
<feature type="domain" description="UPF0029" evidence="3">
    <location>
        <begin position="143"/>
        <end position="195"/>
    </location>
</feature>
<reference evidence="4" key="1">
    <citation type="journal article" date="2015" name="PeerJ">
        <title>First genomic representation of candidate bacterial phylum KSB3 points to enhanced environmental sensing as a trigger of wastewater bulking.</title>
        <authorList>
            <person name="Sekiguchi Y."/>
            <person name="Ohashi A."/>
            <person name="Parks D.H."/>
            <person name="Yamauchi T."/>
            <person name="Tyson G.W."/>
            <person name="Hugenholtz P."/>
        </authorList>
    </citation>
    <scope>NUCLEOTIDE SEQUENCE [LARGE SCALE GENOMIC DNA]</scope>
</reference>